<organism evidence="3 4">
    <name type="scientific">Mycena venus</name>
    <dbReference type="NCBI Taxonomy" id="2733690"/>
    <lineage>
        <taxon>Eukaryota</taxon>
        <taxon>Fungi</taxon>
        <taxon>Dikarya</taxon>
        <taxon>Basidiomycota</taxon>
        <taxon>Agaricomycotina</taxon>
        <taxon>Agaricomycetes</taxon>
        <taxon>Agaricomycetidae</taxon>
        <taxon>Agaricales</taxon>
        <taxon>Marasmiineae</taxon>
        <taxon>Mycenaceae</taxon>
        <taxon>Mycena</taxon>
    </lineage>
</organism>
<reference evidence="3" key="1">
    <citation type="submission" date="2020-05" db="EMBL/GenBank/DDBJ databases">
        <title>Mycena genomes resolve the evolution of fungal bioluminescence.</title>
        <authorList>
            <person name="Tsai I.J."/>
        </authorList>
    </citation>
    <scope>NUCLEOTIDE SEQUENCE</scope>
    <source>
        <strain evidence="3">CCC161011</strain>
    </source>
</reference>
<gene>
    <name evidence="3" type="ORF">MVEN_00869700</name>
</gene>
<evidence type="ECO:0000313" key="3">
    <source>
        <dbReference type="EMBL" id="KAF7358211.1"/>
    </source>
</evidence>
<dbReference type="OrthoDB" id="2129288at2759"/>
<keyword evidence="4" id="KW-1185">Reference proteome</keyword>
<evidence type="ECO:0000256" key="1">
    <source>
        <dbReference type="SAM" id="Phobius"/>
    </source>
</evidence>
<keyword evidence="1" id="KW-0812">Transmembrane</keyword>
<dbReference type="Pfam" id="PF14832">
    <property type="entry name" value="Tautomerase_3"/>
    <property type="match status" value="1"/>
</dbReference>
<comment type="caution">
    <text evidence="3">The sequence shown here is derived from an EMBL/GenBank/DDBJ whole genome shotgun (WGS) entry which is preliminary data.</text>
</comment>
<evidence type="ECO:0000259" key="2">
    <source>
        <dbReference type="Pfam" id="PF14832"/>
    </source>
</evidence>
<dbReference type="Gene3D" id="3.30.429.10">
    <property type="entry name" value="Macrophage Migration Inhibitory Factor"/>
    <property type="match status" value="1"/>
</dbReference>
<keyword evidence="1" id="KW-0472">Membrane</keyword>
<name>A0A8H7D425_9AGAR</name>
<feature type="transmembrane region" description="Helical" evidence="1">
    <location>
        <begin position="31"/>
        <end position="51"/>
    </location>
</feature>
<dbReference type="AlphaFoldDB" id="A0A8H7D425"/>
<dbReference type="InterPro" id="IPR014347">
    <property type="entry name" value="Tautomerase/MIF_sf"/>
</dbReference>
<accession>A0A8H7D425</accession>
<sequence>MPLHRIFVPKGFYSSTDKAAWAEAITEVYAFLPPFYVIVLFIELDAGNIFVGGKATKRMVRISVEHVARNFTDDSSKRGFMDRYEKVLEPFTKARGIDWEVQIVDCDRLLLNLNGMALPEENTEEERIWKSENRAVSREEMEAMKVHAAV</sequence>
<protein>
    <submittedName>
        <fullName evidence="3">Tautomerase-3 domain-containing protein</fullName>
    </submittedName>
</protein>
<evidence type="ECO:0000313" key="4">
    <source>
        <dbReference type="Proteomes" id="UP000620124"/>
    </source>
</evidence>
<dbReference type="InterPro" id="IPR028116">
    <property type="entry name" value="Cis-CaaD-like"/>
</dbReference>
<feature type="domain" description="Tautomerase cis-CaaD-like" evidence="2">
    <location>
        <begin position="1"/>
        <end position="134"/>
    </location>
</feature>
<dbReference type="Proteomes" id="UP000620124">
    <property type="component" value="Unassembled WGS sequence"/>
</dbReference>
<keyword evidence="1" id="KW-1133">Transmembrane helix</keyword>
<proteinExistence type="predicted"/>
<dbReference type="EMBL" id="JACAZI010000006">
    <property type="protein sequence ID" value="KAF7358211.1"/>
    <property type="molecule type" value="Genomic_DNA"/>
</dbReference>